<feature type="non-terminal residue" evidence="2">
    <location>
        <position position="48"/>
    </location>
</feature>
<evidence type="ECO:0000313" key="2">
    <source>
        <dbReference type="EMBL" id="GAH93647.1"/>
    </source>
</evidence>
<protein>
    <submittedName>
        <fullName evidence="2">Uncharacterized protein</fullName>
    </submittedName>
</protein>
<sequence length="48" mass="5560">MLYRIVLSYACYGIIVENLIVIHVAPIARWMIGKNISFIEEWVAKKHG</sequence>
<name>X1JHZ1_9ZZZZ</name>
<dbReference type="AlphaFoldDB" id="X1JHZ1"/>
<keyword evidence="1" id="KW-1133">Transmembrane helix</keyword>
<gene>
    <name evidence="2" type="ORF">S03H2_68984</name>
</gene>
<keyword evidence="1" id="KW-0472">Membrane</keyword>
<accession>X1JHZ1</accession>
<evidence type="ECO:0000256" key="1">
    <source>
        <dbReference type="SAM" id="Phobius"/>
    </source>
</evidence>
<organism evidence="2">
    <name type="scientific">marine sediment metagenome</name>
    <dbReference type="NCBI Taxonomy" id="412755"/>
    <lineage>
        <taxon>unclassified sequences</taxon>
        <taxon>metagenomes</taxon>
        <taxon>ecological metagenomes</taxon>
    </lineage>
</organism>
<proteinExistence type="predicted"/>
<comment type="caution">
    <text evidence="2">The sequence shown here is derived from an EMBL/GenBank/DDBJ whole genome shotgun (WGS) entry which is preliminary data.</text>
</comment>
<dbReference type="EMBL" id="BARU01045472">
    <property type="protein sequence ID" value="GAH93647.1"/>
    <property type="molecule type" value="Genomic_DNA"/>
</dbReference>
<feature type="transmembrane region" description="Helical" evidence="1">
    <location>
        <begin position="6"/>
        <end position="28"/>
    </location>
</feature>
<reference evidence="2" key="1">
    <citation type="journal article" date="2014" name="Front. Microbiol.">
        <title>High frequency of phylogenetically diverse reductive dehalogenase-homologous genes in deep subseafloor sedimentary metagenomes.</title>
        <authorList>
            <person name="Kawai M."/>
            <person name="Futagami T."/>
            <person name="Toyoda A."/>
            <person name="Takaki Y."/>
            <person name="Nishi S."/>
            <person name="Hori S."/>
            <person name="Arai W."/>
            <person name="Tsubouchi T."/>
            <person name="Morono Y."/>
            <person name="Uchiyama I."/>
            <person name="Ito T."/>
            <person name="Fujiyama A."/>
            <person name="Inagaki F."/>
            <person name="Takami H."/>
        </authorList>
    </citation>
    <scope>NUCLEOTIDE SEQUENCE</scope>
    <source>
        <strain evidence="2">Expedition CK06-06</strain>
    </source>
</reference>
<keyword evidence="1" id="KW-0812">Transmembrane</keyword>